<keyword evidence="3" id="KW-1185">Reference proteome</keyword>
<reference evidence="2" key="1">
    <citation type="journal article" date="2023" name="Insect Mol. Biol.">
        <title>Genome sequencing provides insights into the evolution of gene families encoding plant cell wall-degrading enzymes in longhorned beetles.</title>
        <authorList>
            <person name="Shin N.R."/>
            <person name="Okamura Y."/>
            <person name="Kirsch R."/>
            <person name="Pauchet Y."/>
        </authorList>
    </citation>
    <scope>NUCLEOTIDE SEQUENCE</scope>
    <source>
        <strain evidence="2">AMC_N1</strain>
    </source>
</reference>
<dbReference type="InterPro" id="IPR036397">
    <property type="entry name" value="RNaseH_sf"/>
</dbReference>
<evidence type="ECO:0000313" key="3">
    <source>
        <dbReference type="Proteomes" id="UP001162162"/>
    </source>
</evidence>
<dbReference type="Proteomes" id="UP001162162">
    <property type="component" value="Unassembled WGS sequence"/>
</dbReference>
<dbReference type="Gene3D" id="3.30.420.10">
    <property type="entry name" value="Ribonuclease H-like superfamily/Ribonuclease H"/>
    <property type="match status" value="1"/>
</dbReference>
<dbReference type="GO" id="GO:0003676">
    <property type="term" value="F:nucleic acid binding"/>
    <property type="evidence" value="ECO:0007669"/>
    <property type="project" value="InterPro"/>
</dbReference>
<dbReference type="EMBL" id="JAPWTK010000082">
    <property type="protein sequence ID" value="KAJ8951576.1"/>
    <property type="molecule type" value="Genomic_DNA"/>
</dbReference>
<evidence type="ECO:0000313" key="2">
    <source>
        <dbReference type="EMBL" id="KAJ8951576.1"/>
    </source>
</evidence>
<proteinExistence type="predicted"/>
<comment type="caution">
    <text evidence="2">The sequence shown here is derived from an EMBL/GenBank/DDBJ whole genome shotgun (WGS) entry which is preliminary data.</text>
</comment>
<dbReference type="AlphaFoldDB" id="A0AAV8YKX2"/>
<dbReference type="Pfam" id="PF00075">
    <property type="entry name" value="RNase_H"/>
    <property type="match status" value="1"/>
</dbReference>
<dbReference type="InterPro" id="IPR002156">
    <property type="entry name" value="RNaseH_domain"/>
</dbReference>
<sequence length="280" mass="32275">MCRNAFAMTLNIPWIMVDRLDKAVSDTGRSIIIAAATMFPRPKSVISRLYRLVKPDKHEFSTGYYWSYYIPSNIQIMYTYFVFSLQEEIMKINNITIDFTSFLKTEMNQSSLNVHSRAAQYILEFEDIHTKYTEKRLSYKFDSLAEESYSINMLKRAGQKNKFLEVYPLKSSKVKSRLVLDCKKILNDLASCNRVILTWVPGHSGVPGNEEADRLARLGSIGYPIGPRGPLFNGGLNHERAPKQGVRKIMARSPGKHKYKHLSLLFTHTVYQREREDANC</sequence>
<dbReference type="GO" id="GO:0004523">
    <property type="term" value="F:RNA-DNA hybrid ribonuclease activity"/>
    <property type="evidence" value="ECO:0007669"/>
    <property type="project" value="InterPro"/>
</dbReference>
<organism evidence="2 3">
    <name type="scientific">Aromia moschata</name>
    <dbReference type="NCBI Taxonomy" id="1265417"/>
    <lineage>
        <taxon>Eukaryota</taxon>
        <taxon>Metazoa</taxon>
        <taxon>Ecdysozoa</taxon>
        <taxon>Arthropoda</taxon>
        <taxon>Hexapoda</taxon>
        <taxon>Insecta</taxon>
        <taxon>Pterygota</taxon>
        <taxon>Neoptera</taxon>
        <taxon>Endopterygota</taxon>
        <taxon>Coleoptera</taxon>
        <taxon>Polyphaga</taxon>
        <taxon>Cucujiformia</taxon>
        <taxon>Chrysomeloidea</taxon>
        <taxon>Cerambycidae</taxon>
        <taxon>Cerambycinae</taxon>
        <taxon>Callichromatini</taxon>
        <taxon>Aromia</taxon>
    </lineage>
</organism>
<accession>A0AAV8YKX2</accession>
<dbReference type="InterPro" id="IPR012337">
    <property type="entry name" value="RNaseH-like_sf"/>
</dbReference>
<name>A0AAV8YKX2_9CUCU</name>
<dbReference type="SUPFAM" id="SSF53098">
    <property type="entry name" value="Ribonuclease H-like"/>
    <property type="match status" value="1"/>
</dbReference>
<evidence type="ECO:0000259" key="1">
    <source>
        <dbReference type="Pfam" id="PF00075"/>
    </source>
</evidence>
<gene>
    <name evidence="2" type="ORF">NQ318_020453</name>
</gene>
<protein>
    <recommendedName>
        <fullName evidence="1">RNase H type-1 domain-containing protein</fullName>
    </recommendedName>
</protein>
<feature type="domain" description="RNase H type-1" evidence="1">
    <location>
        <begin position="170"/>
        <end position="219"/>
    </location>
</feature>